<organism evidence="2 3">
    <name type="scientific">Stephania yunnanensis</name>
    <dbReference type="NCBI Taxonomy" id="152371"/>
    <lineage>
        <taxon>Eukaryota</taxon>
        <taxon>Viridiplantae</taxon>
        <taxon>Streptophyta</taxon>
        <taxon>Embryophyta</taxon>
        <taxon>Tracheophyta</taxon>
        <taxon>Spermatophyta</taxon>
        <taxon>Magnoliopsida</taxon>
        <taxon>Ranunculales</taxon>
        <taxon>Menispermaceae</taxon>
        <taxon>Menispermoideae</taxon>
        <taxon>Cissampelideae</taxon>
        <taxon>Stephania</taxon>
    </lineage>
</organism>
<dbReference type="AlphaFoldDB" id="A0AAP0FAR8"/>
<dbReference type="PANTHER" id="PTHR46033">
    <property type="entry name" value="PROTEIN MAIN-LIKE 2"/>
    <property type="match status" value="1"/>
</dbReference>
<sequence>MFITLEDVSILLKILVMRKVVAVEGFSRYTEDYRKEAIQLVSKLLGVTHEEAEYEVNITRGLNVRKAWLKTRWSPTKKPKLLHYHPLQCTARAFLLYLLSCTLFADKSETQVSIALLDLVENLDDVGNYAWGVVALAYLYYQLGSATRVEV</sequence>
<dbReference type="Pfam" id="PF10536">
    <property type="entry name" value="PMD"/>
    <property type="match status" value="1"/>
</dbReference>
<dbReference type="PANTHER" id="PTHR46033:SF8">
    <property type="entry name" value="PROTEIN MAINTENANCE OF MERISTEMS-LIKE"/>
    <property type="match status" value="1"/>
</dbReference>
<reference evidence="2 3" key="1">
    <citation type="submission" date="2024-01" db="EMBL/GenBank/DDBJ databases">
        <title>Genome assemblies of Stephania.</title>
        <authorList>
            <person name="Yang L."/>
        </authorList>
    </citation>
    <scope>NUCLEOTIDE SEQUENCE [LARGE SCALE GENOMIC DNA]</scope>
    <source>
        <strain evidence="2">YNDBR</strain>
        <tissue evidence="2">Leaf</tissue>
    </source>
</reference>
<proteinExistence type="predicted"/>
<gene>
    <name evidence="2" type="ORF">Syun_023086</name>
</gene>
<dbReference type="InterPro" id="IPR044824">
    <property type="entry name" value="MAIN-like"/>
</dbReference>
<name>A0AAP0FAR8_9MAGN</name>
<dbReference type="InterPro" id="IPR019557">
    <property type="entry name" value="AminoTfrase-like_pln_mobile"/>
</dbReference>
<keyword evidence="3" id="KW-1185">Reference proteome</keyword>
<evidence type="ECO:0000313" key="3">
    <source>
        <dbReference type="Proteomes" id="UP001420932"/>
    </source>
</evidence>
<feature type="domain" description="Aminotransferase-like plant mobile" evidence="1">
    <location>
        <begin position="2"/>
        <end position="147"/>
    </location>
</feature>
<evidence type="ECO:0000259" key="1">
    <source>
        <dbReference type="Pfam" id="PF10536"/>
    </source>
</evidence>
<comment type="caution">
    <text evidence="2">The sequence shown here is derived from an EMBL/GenBank/DDBJ whole genome shotgun (WGS) entry which is preliminary data.</text>
</comment>
<dbReference type="GO" id="GO:0010073">
    <property type="term" value="P:meristem maintenance"/>
    <property type="evidence" value="ECO:0007669"/>
    <property type="project" value="InterPro"/>
</dbReference>
<dbReference type="Proteomes" id="UP001420932">
    <property type="component" value="Unassembled WGS sequence"/>
</dbReference>
<dbReference type="EMBL" id="JBBNAF010000010">
    <property type="protein sequence ID" value="KAK9107075.1"/>
    <property type="molecule type" value="Genomic_DNA"/>
</dbReference>
<evidence type="ECO:0000313" key="2">
    <source>
        <dbReference type="EMBL" id="KAK9107075.1"/>
    </source>
</evidence>
<accession>A0AAP0FAR8</accession>
<protein>
    <recommendedName>
        <fullName evidence="1">Aminotransferase-like plant mobile domain-containing protein</fullName>
    </recommendedName>
</protein>